<dbReference type="OMA" id="GTDHSWA"/>
<dbReference type="Proteomes" id="UP000032141">
    <property type="component" value="Chromosome C3"/>
</dbReference>
<reference evidence="1 2" key="1">
    <citation type="journal article" date="2014" name="Genome Biol.">
        <title>Transcriptome and methylome profiling reveals relics of genome dominance in the mesopolyploid Brassica oleracea.</title>
        <authorList>
            <person name="Parkin I.A."/>
            <person name="Koh C."/>
            <person name="Tang H."/>
            <person name="Robinson S.J."/>
            <person name="Kagale S."/>
            <person name="Clarke W.E."/>
            <person name="Town C.D."/>
            <person name="Nixon J."/>
            <person name="Krishnakumar V."/>
            <person name="Bidwell S.L."/>
            <person name="Denoeud F."/>
            <person name="Belcram H."/>
            <person name="Links M.G."/>
            <person name="Just J."/>
            <person name="Clarke C."/>
            <person name="Bender T."/>
            <person name="Huebert T."/>
            <person name="Mason A.S."/>
            <person name="Pires J.C."/>
            <person name="Barker G."/>
            <person name="Moore J."/>
            <person name="Walley P.G."/>
            <person name="Manoli S."/>
            <person name="Batley J."/>
            <person name="Edwards D."/>
            <person name="Nelson M.N."/>
            <person name="Wang X."/>
            <person name="Paterson A.H."/>
            <person name="King G."/>
            <person name="Bancroft I."/>
            <person name="Chalhoub B."/>
            <person name="Sharpe A.G."/>
        </authorList>
    </citation>
    <scope>NUCLEOTIDE SEQUENCE</scope>
    <source>
        <strain evidence="1 2">cv. TO1000</strain>
    </source>
</reference>
<organism evidence="1 2">
    <name type="scientific">Brassica oleracea var. oleracea</name>
    <dbReference type="NCBI Taxonomy" id="109376"/>
    <lineage>
        <taxon>Eukaryota</taxon>
        <taxon>Viridiplantae</taxon>
        <taxon>Streptophyta</taxon>
        <taxon>Embryophyta</taxon>
        <taxon>Tracheophyta</taxon>
        <taxon>Spermatophyta</taxon>
        <taxon>Magnoliopsida</taxon>
        <taxon>eudicotyledons</taxon>
        <taxon>Gunneridae</taxon>
        <taxon>Pentapetalae</taxon>
        <taxon>rosids</taxon>
        <taxon>malvids</taxon>
        <taxon>Brassicales</taxon>
        <taxon>Brassicaceae</taxon>
        <taxon>Brassiceae</taxon>
        <taxon>Brassica</taxon>
    </lineage>
</organism>
<evidence type="ECO:0000313" key="2">
    <source>
        <dbReference type="Proteomes" id="UP000032141"/>
    </source>
</evidence>
<dbReference type="STRING" id="109376.A0A0D3B7T7"/>
<dbReference type="PANTHER" id="PTHR37237">
    <property type="entry name" value="OS02G0567000 PROTEIN"/>
    <property type="match status" value="1"/>
</dbReference>
<accession>A0A0D3B7T7</accession>
<dbReference type="AlphaFoldDB" id="A0A0D3B7T7"/>
<keyword evidence="2" id="KW-1185">Reference proteome</keyword>
<proteinExistence type="predicted"/>
<dbReference type="HOGENOM" id="CLU_130763_0_0_1"/>
<dbReference type="eggNOG" id="ENOG502S2UI">
    <property type="taxonomic scope" value="Eukaryota"/>
</dbReference>
<reference evidence="1" key="2">
    <citation type="submission" date="2015-03" db="UniProtKB">
        <authorList>
            <consortium name="EnsemblPlants"/>
        </authorList>
    </citation>
    <scope>IDENTIFICATION</scope>
</reference>
<evidence type="ECO:0000313" key="1">
    <source>
        <dbReference type="EnsemblPlants" id="Bo3g043100.1"/>
    </source>
</evidence>
<dbReference type="EnsemblPlants" id="Bo3g043100.1">
    <property type="protein sequence ID" value="Bo3g043100.1"/>
    <property type="gene ID" value="Bo3g043100"/>
</dbReference>
<sequence length="176" mass="19287">WSRTILKCQITLNQKPRRQIESNIRGTKIRKIRIKRLCDLISEGMKGVGGPLLSIGDLLADLVEEPVVSAPPNPENASKLETDAISEPLDLTGLFQDNYDKLNRAFAGSDHSWTSLTLELCTSLETANKLVHATTTNARFLTEKVRELEKIVKQGDSAVAAARSAHATVNQKGLPS</sequence>
<name>A0A0D3B7T7_BRAOL</name>
<dbReference type="PANTHER" id="PTHR37237:SF1">
    <property type="entry name" value="OS02G0567000 PROTEIN"/>
    <property type="match status" value="1"/>
</dbReference>
<protein>
    <submittedName>
        <fullName evidence="1">Uncharacterized protein</fullName>
    </submittedName>
</protein>
<dbReference type="Gramene" id="Bo3g043100.1">
    <property type="protein sequence ID" value="Bo3g043100.1"/>
    <property type="gene ID" value="Bo3g043100"/>
</dbReference>